<feature type="compositionally biased region" description="Polar residues" evidence="1">
    <location>
        <begin position="196"/>
        <end position="209"/>
    </location>
</feature>
<dbReference type="Proteomes" id="UP000645828">
    <property type="component" value="Unassembled WGS sequence"/>
</dbReference>
<keyword evidence="3" id="KW-1185">Reference proteome</keyword>
<comment type="caution">
    <text evidence="2">The sequence shown here is derived from an EMBL/GenBank/DDBJ whole genome shotgun (WGS) entry which is preliminary data.</text>
</comment>
<evidence type="ECO:0000313" key="2">
    <source>
        <dbReference type="EMBL" id="CAD7668333.1"/>
    </source>
</evidence>
<accession>A0A811XUR8</accession>
<organism evidence="2 3">
    <name type="scientific">Nyctereutes procyonoides</name>
    <name type="common">Raccoon dog</name>
    <name type="synonym">Canis procyonoides</name>
    <dbReference type="NCBI Taxonomy" id="34880"/>
    <lineage>
        <taxon>Eukaryota</taxon>
        <taxon>Metazoa</taxon>
        <taxon>Chordata</taxon>
        <taxon>Craniata</taxon>
        <taxon>Vertebrata</taxon>
        <taxon>Euteleostomi</taxon>
        <taxon>Mammalia</taxon>
        <taxon>Eutheria</taxon>
        <taxon>Laurasiatheria</taxon>
        <taxon>Carnivora</taxon>
        <taxon>Caniformia</taxon>
        <taxon>Canidae</taxon>
        <taxon>Nyctereutes</taxon>
    </lineage>
</organism>
<name>A0A811XUR8_NYCPR</name>
<feature type="region of interest" description="Disordered" evidence="1">
    <location>
        <begin position="270"/>
        <end position="319"/>
    </location>
</feature>
<feature type="compositionally biased region" description="Low complexity" evidence="1">
    <location>
        <begin position="282"/>
        <end position="295"/>
    </location>
</feature>
<feature type="region of interest" description="Disordered" evidence="1">
    <location>
        <begin position="142"/>
        <end position="175"/>
    </location>
</feature>
<reference evidence="2" key="1">
    <citation type="submission" date="2020-12" db="EMBL/GenBank/DDBJ databases">
        <authorList>
            <consortium name="Molecular Ecology Group"/>
        </authorList>
    </citation>
    <scope>NUCLEOTIDE SEQUENCE</scope>
    <source>
        <strain evidence="2">TBG_1078</strain>
    </source>
</reference>
<gene>
    <name evidence="2" type="ORF">NYPRO_LOCUS1577</name>
</gene>
<evidence type="ECO:0000313" key="3">
    <source>
        <dbReference type="Proteomes" id="UP000645828"/>
    </source>
</evidence>
<sequence length="319" mass="34761">MLDPRFCGHCLSFPSLPSELSLQRHKPVTAILPDPLLWTPPWPQPTLGLQPVHVKSLSHRTSWLQEFSSSGPEFIGSSPIHPLFHPLEGSKKREGHAAELNKKKARLHWWASDLARVSAGGCSVSPTLDILAAGAMRAQHTTRAQGLEEVSPAPGRRLALPERGRGGAHKGAGELAEEFQGSRCWSLRRGPKALPSSPSFPRTTARNTQGIGFESNSINYWPTSDCGGSEHRCREEGGSHMQVPIFPLVRGSRPREYLTVPDLTDAKQCFSTPRPVGRKPRGAGPWPGLLAPGWPYTQARSTRAGPSPEDVKAFPEVGE</sequence>
<dbReference type="EMBL" id="CAJHUB010000649">
    <property type="protein sequence ID" value="CAD7668333.1"/>
    <property type="molecule type" value="Genomic_DNA"/>
</dbReference>
<proteinExistence type="predicted"/>
<dbReference type="AlphaFoldDB" id="A0A811XUR8"/>
<feature type="region of interest" description="Disordered" evidence="1">
    <location>
        <begin position="190"/>
        <end position="209"/>
    </location>
</feature>
<protein>
    <submittedName>
        <fullName evidence="2">(raccoon dog) hypothetical protein</fullName>
    </submittedName>
</protein>
<evidence type="ECO:0000256" key="1">
    <source>
        <dbReference type="SAM" id="MobiDB-lite"/>
    </source>
</evidence>